<feature type="domain" description="XPG N-terminal" evidence="5">
    <location>
        <begin position="1"/>
        <end position="101"/>
    </location>
</feature>
<feature type="compositionally biased region" description="Polar residues" evidence="3">
    <location>
        <begin position="601"/>
        <end position="617"/>
    </location>
</feature>
<dbReference type="GO" id="GO:0006281">
    <property type="term" value="P:DNA repair"/>
    <property type="evidence" value="ECO:0007669"/>
    <property type="project" value="UniProtKB-ARBA"/>
</dbReference>
<dbReference type="Gene3D" id="1.10.150.20">
    <property type="entry name" value="5' to 3' exonuclease, C-terminal subdomain"/>
    <property type="match status" value="1"/>
</dbReference>
<dbReference type="CDD" id="cd09870">
    <property type="entry name" value="PIN_YEN1"/>
    <property type="match status" value="1"/>
</dbReference>
<keyword evidence="2" id="KW-0378">Hydrolase</keyword>
<feature type="compositionally biased region" description="Polar residues" evidence="3">
    <location>
        <begin position="658"/>
        <end position="668"/>
    </location>
</feature>
<evidence type="ECO:0000313" key="7">
    <source>
        <dbReference type="Proteomes" id="UP000253153"/>
    </source>
</evidence>
<dbReference type="SMART" id="SM00484">
    <property type="entry name" value="XPGI"/>
    <property type="match status" value="1"/>
</dbReference>
<feature type="compositionally biased region" description="Polar residues" evidence="3">
    <location>
        <begin position="534"/>
        <end position="575"/>
    </location>
</feature>
<dbReference type="PANTHER" id="PTHR11081">
    <property type="entry name" value="FLAP ENDONUCLEASE FAMILY MEMBER"/>
    <property type="match status" value="1"/>
</dbReference>
<proteinExistence type="predicted"/>
<dbReference type="SUPFAM" id="SSF47807">
    <property type="entry name" value="5' to 3' exonuclease, C-terminal subdomain"/>
    <property type="match status" value="1"/>
</dbReference>
<evidence type="ECO:0000259" key="5">
    <source>
        <dbReference type="SMART" id="SM00485"/>
    </source>
</evidence>
<dbReference type="FunFam" id="3.40.50.1010:FF:000037">
    <property type="entry name" value="Rad2-like endonuclease, putative (AFU_orthologue AFUA_3G13260)"/>
    <property type="match status" value="1"/>
</dbReference>
<keyword evidence="1" id="KW-0540">Nuclease</keyword>
<dbReference type="InterPro" id="IPR006084">
    <property type="entry name" value="XPG/Rad2"/>
</dbReference>
<evidence type="ECO:0000256" key="1">
    <source>
        <dbReference type="ARBA" id="ARBA00022722"/>
    </source>
</evidence>
<dbReference type="OrthoDB" id="2959108at2759"/>
<dbReference type="CDD" id="cd09906">
    <property type="entry name" value="H3TH_YEN1"/>
    <property type="match status" value="1"/>
</dbReference>
<feature type="region of interest" description="Disordered" evidence="3">
    <location>
        <begin position="403"/>
        <end position="424"/>
    </location>
</feature>
<dbReference type="EMBL" id="QKXC01000012">
    <property type="protein sequence ID" value="RBR26665.1"/>
    <property type="molecule type" value="Genomic_DNA"/>
</dbReference>
<dbReference type="PANTHER" id="PTHR11081:SF75">
    <property type="entry name" value="ENDONUCLEASE, PUTATIVE (AFU_ORTHOLOGUE AFUA_3G13260)-RELATED"/>
    <property type="match status" value="1"/>
</dbReference>
<dbReference type="Pfam" id="PF18380">
    <property type="entry name" value="GEN1_C"/>
    <property type="match status" value="1"/>
</dbReference>
<organism evidence="6 7">
    <name type="scientific">Fusarium coffeatum</name>
    <dbReference type="NCBI Taxonomy" id="231269"/>
    <lineage>
        <taxon>Eukaryota</taxon>
        <taxon>Fungi</taxon>
        <taxon>Dikarya</taxon>
        <taxon>Ascomycota</taxon>
        <taxon>Pezizomycotina</taxon>
        <taxon>Sordariomycetes</taxon>
        <taxon>Hypocreomycetidae</taxon>
        <taxon>Hypocreales</taxon>
        <taxon>Nectriaceae</taxon>
        <taxon>Fusarium</taxon>
        <taxon>Fusarium incarnatum-equiseti species complex</taxon>
    </lineage>
</organism>
<feature type="compositionally biased region" description="Low complexity" evidence="3">
    <location>
        <begin position="695"/>
        <end position="705"/>
    </location>
</feature>
<dbReference type="RefSeq" id="XP_031021256.1">
    <property type="nucleotide sequence ID" value="XM_031154676.1"/>
</dbReference>
<accession>A0A366SDD2</accession>
<dbReference type="InterPro" id="IPR041177">
    <property type="entry name" value="GEN1_C"/>
</dbReference>
<evidence type="ECO:0000256" key="2">
    <source>
        <dbReference type="ARBA" id="ARBA00022801"/>
    </source>
</evidence>
<comment type="caution">
    <text evidence="6">The sequence shown here is derived from an EMBL/GenBank/DDBJ whole genome shotgun (WGS) entry which is preliminary data.</text>
</comment>
<dbReference type="InterPro" id="IPR006085">
    <property type="entry name" value="XPG_DNA_repair_N"/>
</dbReference>
<evidence type="ECO:0000313" key="6">
    <source>
        <dbReference type="EMBL" id="RBR26665.1"/>
    </source>
</evidence>
<protein>
    <recommendedName>
        <fullName evidence="8">XPG-I domain-containing protein</fullName>
    </recommendedName>
</protein>
<dbReference type="InterPro" id="IPR036279">
    <property type="entry name" value="5-3_exonuclease_C_sf"/>
</dbReference>
<feature type="compositionally biased region" description="Low complexity" evidence="3">
    <location>
        <begin position="493"/>
        <end position="504"/>
    </location>
</feature>
<dbReference type="PRINTS" id="PR00853">
    <property type="entry name" value="XPGRADSUPER"/>
</dbReference>
<dbReference type="InterPro" id="IPR037316">
    <property type="entry name" value="Yen1_H3TH"/>
</dbReference>
<feature type="compositionally biased region" description="Low complexity" evidence="3">
    <location>
        <begin position="626"/>
        <end position="642"/>
    </location>
</feature>
<feature type="compositionally biased region" description="Basic and acidic residues" evidence="3">
    <location>
        <begin position="457"/>
        <end position="476"/>
    </location>
</feature>
<dbReference type="GO" id="GO:0017108">
    <property type="term" value="F:5'-flap endonuclease activity"/>
    <property type="evidence" value="ECO:0007669"/>
    <property type="project" value="TreeGrafter"/>
</dbReference>
<feature type="region of interest" description="Disordered" evidence="3">
    <location>
        <begin position="457"/>
        <end position="735"/>
    </location>
</feature>
<dbReference type="Gene3D" id="3.40.50.1010">
    <property type="entry name" value="5'-nuclease"/>
    <property type="match status" value="2"/>
</dbReference>
<reference evidence="6 7" key="1">
    <citation type="submission" date="2018-06" db="EMBL/GenBank/DDBJ databases">
        <title>Fusarium incarnatum-equiseti species complex species 28.</title>
        <authorList>
            <person name="Gardiner D.M."/>
        </authorList>
    </citation>
    <scope>NUCLEOTIDE SEQUENCE [LARGE SCALE GENOMIC DNA]</scope>
    <source>
        <strain evidence="6 7">FIESC_28</strain>
    </source>
</reference>
<dbReference type="Pfam" id="PF00752">
    <property type="entry name" value="XPG_N"/>
    <property type="match status" value="1"/>
</dbReference>
<dbReference type="GO" id="GO:0008821">
    <property type="term" value="F:crossover junction DNA endonuclease activity"/>
    <property type="evidence" value="ECO:0007669"/>
    <property type="project" value="InterPro"/>
</dbReference>
<dbReference type="SUPFAM" id="SSF88723">
    <property type="entry name" value="PIN domain-like"/>
    <property type="match status" value="1"/>
</dbReference>
<sequence length="794" mass="86865">MGIKGIHQEIGGGDRVALLKLAAESLEKHGRPLRIAIDVAIWQFQNQAAQGGTNPEIRTLFYRLVRLLACPVEPIFVFDGPYKPAIKRNKQSSRGSSFANAQAKRLVRLFGCTIHDAPGEAEAECALLQQHGIVDMVLTEDVDALMFGCTKVLRKWSPESKRATEPTHVSLLDAEKLKLGLQGLDREGMVLVALMSGGDYNPDGLPGCGVKVALEAAKAGFGTELCRLKPADKNALQVWRNSLIHELRTNEKGFFKRRNQALMIPETFPDFKILRYYTHPVVSPLESLDGIREKIHQKGEIQAQELREFTREVFGWDYRIGALKFLKVLSHAAFVQKLQAAGGEDHAGLIKGVTIAKKDVNHDMVPVVRLQHIPIDVVPIDLSKEEEEEILQARTGLALNSDDEVEDTENIEVSGNAKSRSKPYDPSLPLGVWVINALAEPCKPSAVQQALIKAKIREGGPREAKQPRAKKTDKTKSGMPAGALNKFVRATKPHATSTAASKTTVTKESKTTSPTRATRTRRLRIPSPLEPSKQPMSTSESHTRQTATPWSLASSQVTPRTRSSTDGSQQAIVITSSPPCAAESPPPSPSPPPRARASASQRQSGTVHTTVASSGSPQRLKDTTRSSIRSMQAASSQSSQPAKLKQTSMDMFTRKSKNPSYSQPSLTKPATRPSPPRRQPKAKATFDDDFDSDSSDLVPLSSLVSRASASPDKRQQEYPPPTRNSTPSPVPARKKKLLIPRASAVGFFKEVEVDAEERDELIARETAALQRKGVRANVVRVSDVGFIDLTQDDD</sequence>
<dbReference type="Pfam" id="PF00867">
    <property type="entry name" value="XPG_I"/>
    <property type="match status" value="1"/>
</dbReference>
<feature type="domain" description="XPG-I" evidence="4">
    <location>
        <begin position="108"/>
        <end position="181"/>
    </location>
</feature>
<feature type="compositionally biased region" description="Pro residues" evidence="3">
    <location>
        <begin position="584"/>
        <end position="594"/>
    </location>
</feature>
<evidence type="ECO:0008006" key="8">
    <source>
        <dbReference type="Google" id="ProtNLM"/>
    </source>
</evidence>
<evidence type="ECO:0000259" key="4">
    <source>
        <dbReference type="SMART" id="SM00484"/>
    </source>
</evidence>
<dbReference type="GeneID" id="41989972"/>
<keyword evidence="7" id="KW-1185">Reference proteome</keyword>
<dbReference type="Proteomes" id="UP000253153">
    <property type="component" value="Unassembled WGS sequence"/>
</dbReference>
<dbReference type="InterPro" id="IPR029060">
    <property type="entry name" value="PIN-like_dom_sf"/>
</dbReference>
<name>A0A366SDD2_9HYPO</name>
<evidence type="ECO:0000256" key="3">
    <source>
        <dbReference type="SAM" id="MobiDB-lite"/>
    </source>
</evidence>
<dbReference type="SMART" id="SM00485">
    <property type="entry name" value="XPGN"/>
    <property type="match status" value="1"/>
</dbReference>
<dbReference type="AlphaFoldDB" id="A0A366SDD2"/>
<dbReference type="InterPro" id="IPR006086">
    <property type="entry name" value="XPG-I_dom"/>
</dbReference>
<gene>
    <name evidence="6" type="ORF">FIESC28_00525</name>
</gene>